<evidence type="ECO:0000256" key="5">
    <source>
        <dbReference type="ARBA" id="ARBA00023136"/>
    </source>
</evidence>
<comment type="subcellular location">
    <subcellularLocation>
        <location evidence="1">Membrane</location>
        <topology evidence="1">Multi-pass membrane protein</topology>
    </subcellularLocation>
</comment>
<evidence type="ECO:0000256" key="4">
    <source>
        <dbReference type="ARBA" id="ARBA00022989"/>
    </source>
</evidence>
<dbReference type="InterPro" id="IPR018781">
    <property type="entry name" value="TPRA1/CAND2/CAND8"/>
</dbReference>
<feature type="transmembrane region" description="Helical" evidence="7">
    <location>
        <begin position="286"/>
        <end position="304"/>
    </location>
</feature>
<feature type="transmembrane region" description="Helical" evidence="7">
    <location>
        <begin position="213"/>
        <end position="240"/>
    </location>
</feature>
<evidence type="ECO:0000256" key="6">
    <source>
        <dbReference type="ARBA" id="ARBA00029849"/>
    </source>
</evidence>
<protein>
    <recommendedName>
        <fullName evidence="6">Integral membrane protein GPR175</fullName>
    </recommendedName>
</protein>
<evidence type="ECO:0000256" key="2">
    <source>
        <dbReference type="ARBA" id="ARBA00010125"/>
    </source>
</evidence>
<feature type="transmembrane region" description="Helical" evidence="7">
    <location>
        <begin position="99"/>
        <end position="120"/>
    </location>
</feature>
<evidence type="ECO:0000256" key="1">
    <source>
        <dbReference type="ARBA" id="ARBA00004141"/>
    </source>
</evidence>
<keyword evidence="5 7" id="KW-0472">Membrane</keyword>
<dbReference type="Proteomes" id="UP001642483">
    <property type="component" value="Unassembled WGS sequence"/>
</dbReference>
<feature type="transmembrane region" description="Helical" evidence="7">
    <location>
        <begin position="140"/>
        <end position="160"/>
    </location>
</feature>
<evidence type="ECO:0000313" key="9">
    <source>
        <dbReference type="Proteomes" id="UP001642483"/>
    </source>
</evidence>
<comment type="caution">
    <text evidence="8">The sequence shown here is derived from an EMBL/GenBank/DDBJ whole genome shotgun (WGS) entry which is preliminary data.</text>
</comment>
<evidence type="ECO:0000313" key="8">
    <source>
        <dbReference type="EMBL" id="CAK8690398.1"/>
    </source>
</evidence>
<dbReference type="Pfam" id="PF10160">
    <property type="entry name" value="Tmemb_40"/>
    <property type="match status" value="1"/>
</dbReference>
<gene>
    <name evidence="8" type="ORF">CVLEPA_LOCUS23023</name>
</gene>
<feature type="transmembrane region" description="Helical" evidence="7">
    <location>
        <begin position="252"/>
        <end position="274"/>
    </location>
</feature>
<reference evidence="8 9" key="1">
    <citation type="submission" date="2024-02" db="EMBL/GenBank/DDBJ databases">
        <authorList>
            <person name="Daric V."/>
            <person name="Darras S."/>
        </authorList>
    </citation>
    <scope>NUCLEOTIDE SEQUENCE [LARGE SCALE GENOMIC DNA]</scope>
</reference>
<comment type="similarity">
    <text evidence="2">Belongs to the UPF0359 family.</text>
</comment>
<name>A0ABP0GF43_CLALP</name>
<accession>A0ABP0GF43</accession>
<keyword evidence="3 7" id="KW-0812">Transmembrane</keyword>
<feature type="transmembrane region" description="Helical" evidence="7">
    <location>
        <begin position="61"/>
        <end position="79"/>
    </location>
</feature>
<proteinExistence type="inferred from homology"/>
<dbReference type="EMBL" id="CAWYQH010000119">
    <property type="protein sequence ID" value="CAK8690398.1"/>
    <property type="molecule type" value="Genomic_DNA"/>
</dbReference>
<feature type="transmembrane region" description="Helical" evidence="7">
    <location>
        <begin position="172"/>
        <end position="193"/>
    </location>
</feature>
<keyword evidence="4 7" id="KW-1133">Transmembrane helix</keyword>
<dbReference type="PANTHER" id="PTHR15876:SF8">
    <property type="entry name" value="TRANSMEMBRANE PROTEIN ADIPOCYTE-ASSOCIATED 1"/>
    <property type="match status" value="1"/>
</dbReference>
<keyword evidence="9" id="KW-1185">Reference proteome</keyword>
<dbReference type="PANTHER" id="PTHR15876">
    <property type="entry name" value="TRANSMEMBRANE PROTEIN ADIPOCYTE-ASSOCIATED 1"/>
    <property type="match status" value="1"/>
</dbReference>
<evidence type="ECO:0000256" key="7">
    <source>
        <dbReference type="SAM" id="Phobius"/>
    </source>
</evidence>
<evidence type="ECO:0000256" key="3">
    <source>
        <dbReference type="ARBA" id="ARBA00022692"/>
    </source>
</evidence>
<organism evidence="8 9">
    <name type="scientific">Clavelina lepadiformis</name>
    <name type="common">Light-bulb sea squirt</name>
    <name type="synonym">Ascidia lepadiformis</name>
    <dbReference type="NCBI Taxonomy" id="159417"/>
    <lineage>
        <taxon>Eukaryota</taxon>
        <taxon>Metazoa</taxon>
        <taxon>Chordata</taxon>
        <taxon>Tunicata</taxon>
        <taxon>Ascidiacea</taxon>
        <taxon>Aplousobranchia</taxon>
        <taxon>Clavelinidae</taxon>
        <taxon>Clavelina</taxon>
    </lineage>
</organism>
<sequence>MSTSSFESFSTTHGLEDVHVTRPTDVSGSTMLLHTSVANVSNEFGCLRILYEDVGTSRVRIWDVVLLIPNTLFFMFMLYRLKQSWNKITLGIGNGGSPVFLASFILVGIAASLSVIRGIVSMTFDIATFSGIDANKILWVILRFFLLMAELSVLIFAVAFGHMDSKRSIQWVIIVTACFSLVYSIIQCTLELLNYDPHFHTYLEKRKVYGHGGTKFCLTTSVLLLIIYSGVIALPFVKWLQKYLSVPTRKSFYFYAAIMILLNLISTVGCILLLFDNNFGLCMLDAFSLVYFTTFAPLLYWTFLRLHFGKSQRNGVMYSYSTHVDEELPDVAGFDMPNNNETIVDSTLSGILVFNDERNEILPHFLQHVEEPLNNISSHTIDVATSVIFESPINVNPLV</sequence>